<dbReference type="GO" id="GO:0005886">
    <property type="term" value="C:plasma membrane"/>
    <property type="evidence" value="ECO:0007669"/>
    <property type="project" value="UniProtKB-SubCell"/>
</dbReference>
<feature type="binding site" evidence="11">
    <location>
        <position position="295"/>
    </location>
    <ligand>
        <name>Mg(2+)</name>
        <dbReference type="ChEBI" id="CHEBI:18420"/>
    </ligand>
</feature>
<keyword evidence="12" id="KW-0997">Cell inner membrane</keyword>
<name>A0A1Q2HQZ7_9BACT</name>
<dbReference type="PROSITE" id="PS51257">
    <property type="entry name" value="PROKAR_LIPOPROTEIN"/>
    <property type="match status" value="1"/>
</dbReference>
<evidence type="ECO:0000256" key="10">
    <source>
        <dbReference type="PIRNR" id="PIRNR006268"/>
    </source>
</evidence>
<dbReference type="RefSeq" id="WP_077540605.1">
    <property type="nucleotide sequence ID" value="NZ_CP019633.1"/>
</dbReference>
<keyword evidence="14" id="KW-1185">Reference proteome</keyword>
<dbReference type="PIRSF" id="PIRSF006268">
    <property type="entry name" value="ApbE"/>
    <property type="match status" value="1"/>
</dbReference>
<keyword evidence="3 10" id="KW-0285">Flavoprotein</keyword>
<keyword evidence="6 10" id="KW-0274">FAD</keyword>
<dbReference type="PANTHER" id="PTHR30040">
    <property type="entry name" value="THIAMINE BIOSYNTHESIS LIPOPROTEIN APBE"/>
    <property type="match status" value="1"/>
</dbReference>
<dbReference type="GO" id="GO:0016740">
    <property type="term" value="F:transferase activity"/>
    <property type="evidence" value="ECO:0007669"/>
    <property type="project" value="UniProtKB-UniRule"/>
</dbReference>
<evidence type="ECO:0000256" key="6">
    <source>
        <dbReference type="ARBA" id="ARBA00022827"/>
    </source>
</evidence>
<dbReference type="KEGG" id="pbu:L21SP3_01710"/>
<evidence type="ECO:0000256" key="1">
    <source>
        <dbReference type="ARBA" id="ARBA00011955"/>
    </source>
</evidence>
<keyword evidence="5 10" id="KW-0479">Metal-binding</keyword>
<keyword evidence="12 13" id="KW-0449">Lipoprotein</keyword>
<accession>A0A1Q2HQZ7</accession>
<keyword evidence="12" id="KW-0472">Membrane</keyword>
<sequence length="346" mass="36942">MNKQKITICILAALALLIILAGCGRDSVKTSTSSSRLHMDTVVRITASARSESEAERAIEAGFTKIKSIEKLMDRHNPSSALSKINSNSGSWVQSDRDIIEAIETSKQFSRQTGGAFDISIAPVIDLWAGAAEKGQKPSPEKLSMAKSLVDYRKIKTDRRKGRVKLAESGMKLDLGAIAKGYALDRAKEAMKKAGAAGGLINAGGDILCFGKNASAGGWKIGVRSPEANGQNDIECILEINSGAIATSGDYLRFYEIEGIKTSHIINASTGKGSLLFKSATVFADNAADADALATSLSLLGRDQGLKLIESIEGAECFAIASKGEERIKSSGWDKLILQRYSQEEH</sequence>
<evidence type="ECO:0000313" key="14">
    <source>
        <dbReference type="Proteomes" id="UP000188273"/>
    </source>
</evidence>
<proteinExistence type="inferred from homology"/>
<dbReference type="STRING" id="1940790.L21SP3_01710"/>
<evidence type="ECO:0000256" key="11">
    <source>
        <dbReference type="PIRSR" id="PIRSR006268-2"/>
    </source>
</evidence>
<feature type="binding site" evidence="11">
    <location>
        <position position="291"/>
    </location>
    <ligand>
        <name>Mg(2+)</name>
        <dbReference type="ChEBI" id="CHEBI:18420"/>
    </ligand>
</feature>
<gene>
    <name evidence="13" type="primary">apbE_2</name>
    <name evidence="13" type="ORF">L21SP3_01710</name>
</gene>
<evidence type="ECO:0000313" key="13">
    <source>
        <dbReference type="EMBL" id="AQQ09889.1"/>
    </source>
</evidence>
<evidence type="ECO:0000256" key="5">
    <source>
        <dbReference type="ARBA" id="ARBA00022723"/>
    </source>
</evidence>
<protein>
    <recommendedName>
        <fullName evidence="2 10">FAD:protein FMN transferase</fullName>
        <ecNumber evidence="1 10">2.7.1.180</ecNumber>
    </recommendedName>
    <alternativeName>
        <fullName evidence="8 10">Flavin transferase</fullName>
    </alternativeName>
</protein>
<comment type="subcellular location">
    <subcellularLocation>
        <location evidence="12">Cell inner membrane</location>
        <topology evidence="12">Lipid-anchor</topology>
        <orientation evidence="12">Periplasmic side</orientation>
    </subcellularLocation>
</comment>
<dbReference type="PANTHER" id="PTHR30040:SF2">
    <property type="entry name" value="FAD:PROTEIN FMN TRANSFERASE"/>
    <property type="match status" value="1"/>
</dbReference>
<dbReference type="SUPFAM" id="SSF143631">
    <property type="entry name" value="ApbE-like"/>
    <property type="match status" value="1"/>
</dbReference>
<comment type="similarity">
    <text evidence="10 12">Belongs to the ApbE family.</text>
</comment>
<dbReference type="OrthoDB" id="9778595at2"/>
<comment type="catalytic activity">
    <reaction evidence="9 10 12">
        <text>L-threonyl-[protein] + FAD = FMN-L-threonyl-[protein] + AMP + H(+)</text>
        <dbReference type="Rhea" id="RHEA:36847"/>
        <dbReference type="Rhea" id="RHEA-COMP:11060"/>
        <dbReference type="Rhea" id="RHEA-COMP:11061"/>
        <dbReference type="ChEBI" id="CHEBI:15378"/>
        <dbReference type="ChEBI" id="CHEBI:30013"/>
        <dbReference type="ChEBI" id="CHEBI:57692"/>
        <dbReference type="ChEBI" id="CHEBI:74257"/>
        <dbReference type="ChEBI" id="CHEBI:456215"/>
        <dbReference type="EC" id="2.7.1.180"/>
    </reaction>
</comment>
<organism evidence="13 14">
    <name type="scientific">Sedimentisphaera cyanobacteriorum</name>
    <dbReference type="NCBI Taxonomy" id="1940790"/>
    <lineage>
        <taxon>Bacteria</taxon>
        <taxon>Pseudomonadati</taxon>
        <taxon>Planctomycetota</taxon>
        <taxon>Phycisphaerae</taxon>
        <taxon>Sedimentisphaerales</taxon>
        <taxon>Sedimentisphaeraceae</taxon>
        <taxon>Sedimentisphaera</taxon>
    </lineage>
</organism>
<evidence type="ECO:0000256" key="4">
    <source>
        <dbReference type="ARBA" id="ARBA00022679"/>
    </source>
</evidence>
<keyword evidence="7 10" id="KW-0460">Magnesium</keyword>
<evidence type="ECO:0000256" key="2">
    <source>
        <dbReference type="ARBA" id="ARBA00016337"/>
    </source>
</evidence>
<dbReference type="Pfam" id="PF02424">
    <property type="entry name" value="ApbE"/>
    <property type="match status" value="1"/>
</dbReference>
<dbReference type="Gene3D" id="3.10.520.10">
    <property type="entry name" value="ApbE-like domains"/>
    <property type="match status" value="1"/>
</dbReference>
<dbReference type="InterPro" id="IPR024932">
    <property type="entry name" value="ApbE"/>
</dbReference>
<evidence type="ECO:0000256" key="7">
    <source>
        <dbReference type="ARBA" id="ARBA00022842"/>
    </source>
</evidence>
<dbReference type="InterPro" id="IPR003374">
    <property type="entry name" value="ApbE-like_sf"/>
</dbReference>
<evidence type="ECO:0000256" key="9">
    <source>
        <dbReference type="ARBA" id="ARBA00048540"/>
    </source>
</evidence>
<evidence type="ECO:0000256" key="3">
    <source>
        <dbReference type="ARBA" id="ARBA00022630"/>
    </source>
</evidence>
<dbReference type="Proteomes" id="UP000188273">
    <property type="component" value="Chromosome"/>
</dbReference>
<keyword evidence="4 10" id="KW-0808">Transferase</keyword>
<evidence type="ECO:0000256" key="12">
    <source>
        <dbReference type="RuleBase" id="RU363002"/>
    </source>
</evidence>
<comment type="cofactor">
    <cofactor evidence="11">
        <name>Mg(2+)</name>
        <dbReference type="ChEBI" id="CHEBI:18420"/>
    </cofactor>
    <cofactor evidence="11">
        <name>Mn(2+)</name>
        <dbReference type="ChEBI" id="CHEBI:29035"/>
    </cofactor>
    <text evidence="11">Magnesium. Can also use manganese.</text>
</comment>
<dbReference type="GO" id="GO:0046872">
    <property type="term" value="F:metal ion binding"/>
    <property type="evidence" value="ECO:0007669"/>
    <property type="project" value="UniProtKB-UniRule"/>
</dbReference>
<dbReference type="EMBL" id="CP019633">
    <property type="protein sequence ID" value="AQQ09889.1"/>
    <property type="molecule type" value="Genomic_DNA"/>
</dbReference>
<feature type="binding site" evidence="11">
    <location>
        <position position="177"/>
    </location>
    <ligand>
        <name>Mg(2+)</name>
        <dbReference type="ChEBI" id="CHEBI:18420"/>
    </ligand>
</feature>
<evidence type="ECO:0000256" key="8">
    <source>
        <dbReference type="ARBA" id="ARBA00031306"/>
    </source>
</evidence>
<keyword evidence="12" id="KW-1003">Cell membrane</keyword>
<dbReference type="AlphaFoldDB" id="A0A1Q2HQZ7"/>
<reference evidence="14" key="1">
    <citation type="submission" date="2017-02" db="EMBL/GenBank/DDBJ databases">
        <title>Comparative genomics and description of representatives of a novel lineage of planctomycetes thriving in anoxic sediments.</title>
        <authorList>
            <person name="Spring S."/>
            <person name="Bunk B."/>
            <person name="Sproer C."/>
            <person name="Klenk H.-P."/>
        </authorList>
    </citation>
    <scope>NUCLEOTIDE SEQUENCE [LARGE SCALE GENOMIC DNA]</scope>
    <source>
        <strain evidence="14">L21-RPul-D3</strain>
    </source>
</reference>
<dbReference type="EC" id="2.7.1.180" evidence="1 10"/>
<comment type="function">
    <text evidence="12">Flavin transferase that catalyzes the transfer of the FMN moiety of FAD and its covalent binding to the hydroxyl group of a threonine residue in a target flavoprotein.</text>
</comment>